<dbReference type="Pfam" id="PF25947">
    <property type="entry name" value="WHD_halo_double"/>
    <property type="match status" value="1"/>
</dbReference>
<keyword evidence="2" id="KW-1185">Reference proteome</keyword>
<proteinExistence type="predicted"/>
<name>A0AAJ4R7T6_9EURY</name>
<protein>
    <submittedName>
        <fullName evidence="1">Uncharacterized protein</fullName>
    </submittedName>
</protein>
<dbReference type="AlphaFoldDB" id="A0AAJ4R7T6"/>
<reference evidence="1 2" key="1">
    <citation type="submission" date="2018-11" db="EMBL/GenBank/DDBJ databases">
        <title>Genome sequences of Natronomonas sp. CBA1133.</title>
        <authorList>
            <person name="Roh S.W."/>
            <person name="Cha I.-T."/>
        </authorList>
    </citation>
    <scope>NUCLEOTIDE SEQUENCE [LARGE SCALE GENOMIC DNA]</scope>
    <source>
        <strain evidence="1 2">CBA1133</strain>
    </source>
</reference>
<organism evidence="1 2">
    <name type="scientific">Halosegnis longus</name>
    <dbReference type="NCBI Taxonomy" id="2216012"/>
    <lineage>
        <taxon>Archaea</taxon>
        <taxon>Methanobacteriati</taxon>
        <taxon>Methanobacteriota</taxon>
        <taxon>Stenosarchaea group</taxon>
        <taxon>Halobacteria</taxon>
        <taxon>Halobacteriales</taxon>
        <taxon>Natronomonadaceae</taxon>
        <taxon>Halosegnis</taxon>
    </lineage>
</organism>
<accession>A0AAJ4R7T6</accession>
<dbReference type="EMBL" id="RJJC01000001">
    <property type="protein sequence ID" value="RNJ25872.1"/>
    <property type="molecule type" value="Genomic_DNA"/>
</dbReference>
<dbReference type="Proteomes" id="UP000270581">
    <property type="component" value="Unassembled WGS sequence"/>
</dbReference>
<gene>
    <name evidence="1" type="ORF">Nmn1133_03665</name>
</gene>
<evidence type="ECO:0000313" key="2">
    <source>
        <dbReference type="Proteomes" id="UP000270581"/>
    </source>
</evidence>
<sequence>MLADADEPLSPKQVFDRLRERVPAWERARTDDWEGTWTRRVERLLEWAVLFGLAKRAGDGYRAA</sequence>
<evidence type="ECO:0000313" key="1">
    <source>
        <dbReference type="EMBL" id="RNJ25872.1"/>
    </source>
</evidence>
<dbReference type="InterPro" id="IPR058821">
    <property type="entry name" value="Double_WHD-containing_halo"/>
</dbReference>
<comment type="caution">
    <text evidence="1">The sequence shown here is derived from an EMBL/GenBank/DDBJ whole genome shotgun (WGS) entry which is preliminary data.</text>
</comment>